<sequence length="447" mass="50411">MAIEIEQQSSSVGLSRVAVSETHGEESPYFAGWKAYDKNPYDESNNPSGVIQMGLAENQVSFDLLEEFLEKHSEEASWGKKSSGFRENALFQDYHGLQSFRKAMASFMEQIRGGRAKFNPDRVVLTAGATAANELLTFILADPGDALLVPTPYYPGFDRDLRWRTGVKIVPIHTDSSNNFQVTPQALEDAYNSAQAMNIKVRGVLITNPSNPLGAAFDRSVLEEILDFVTRKNIHLVSDEIYSGSVFCPDEFISVAEILESRGYKDSERVHIVYSLSKDLGLPGFRVGTIYSYNDKVVTTARRMSSFTLVSSQTQQLLASMLSNKEFTENYIKTNRQRLKKRYQMIIDGLRKAGIECLRGNAGLFCWMNLSPLLEKPTTESELEFWNEALREMKLNISPGSSCHCSEPGWFRVCFANMSEQTLEVALKRIHNFMEQRKMRSKIALCS</sequence>
<keyword evidence="2" id="KW-1185">Reference proteome</keyword>
<accession>A0ACC0FN50</accession>
<organism evidence="1 2">
    <name type="scientific">Camellia lanceoleosa</name>
    <dbReference type="NCBI Taxonomy" id="1840588"/>
    <lineage>
        <taxon>Eukaryota</taxon>
        <taxon>Viridiplantae</taxon>
        <taxon>Streptophyta</taxon>
        <taxon>Embryophyta</taxon>
        <taxon>Tracheophyta</taxon>
        <taxon>Spermatophyta</taxon>
        <taxon>Magnoliopsida</taxon>
        <taxon>eudicotyledons</taxon>
        <taxon>Gunneridae</taxon>
        <taxon>Pentapetalae</taxon>
        <taxon>asterids</taxon>
        <taxon>Ericales</taxon>
        <taxon>Theaceae</taxon>
        <taxon>Camellia</taxon>
    </lineage>
</organism>
<evidence type="ECO:0000313" key="2">
    <source>
        <dbReference type="Proteomes" id="UP001060215"/>
    </source>
</evidence>
<comment type="caution">
    <text evidence="1">The sequence shown here is derived from an EMBL/GenBank/DDBJ whole genome shotgun (WGS) entry which is preliminary data.</text>
</comment>
<name>A0ACC0FN50_9ERIC</name>
<dbReference type="EMBL" id="CM045771">
    <property type="protein sequence ID" value="KAI7990033.1"/>
    <property type="molecule type" value="Genomic_DNA"/>
</dbReference>
<gene>
    <name evidence="1" type="ORF">LOK49_LG13G00769</name>
</gene>
<dbReference type="Proteomes" id="UP001060215">
    <property type="component" value="Chromosome 14"/>
</dbReference>
<reference evidence="1 2" key="1">
    <citation type="journal article" date="2022" name="Plant J.">
        <title>Chromosome-level genome of Camellia lanceoleosa provides a valuable resource for understanding genome evolution and self-incompatibility.</title>
        <authorList>
            <person name="Gong W."/>
            <person name="Xiao S."/>
            <person name="Wang L."/>
            <person name="Liao Z."/>
            <person name="Chang Y."/>
            <person name="Mo W."/>
            <person name="Hu G."/>
            <person name="Li W."/>
            <person name="Zhao G."/>
            <person name="Zhu H."/>
            <person name="Hu X."/>
            <person name="Ji K."/>
            <person name="Xiang X."/>
            <person name="Song Q."/>
            <person name="Yuan D."/>
            <person name="Jin S."/>
            <person name="Zhang L."/>
        </authorList>
    </citation>
    <scope>NUCLEOTIDE SEQUENCE [LARGE SCALE GENOMIC DNA]</scope>
    <source>
        <strain evidence="1">SQ_2022a</strain>
    </source>
</reference>
<protein>
    <submittedName>
        <fullName evidence="1">1-aminocyclopropane-1-carboxylate synthase 7</fullName>
    </submittedName>
</protein>
<proteinExistence type="predicted"/>
<evidence type="ECO:0000313" key="1">
    <source>
        <dbReference type="EMBL" id="KAI7990033.1"/>
    </source>
</evidence>